<accession>A0A6J6BAE7</accession>
<evidence type="ECO:0000313" key="1">
    <source>
        <dbReference type="EMBL" id="CAB4535383.1"/>
    </source>
</evidence>
<gene>
    <name evidence="1" type="ORF">UFOPK1399_00744</name>
</gene>
<organism evidence="1">
    <name type="scientific">freshwater metagenome</name>
    <dbReference type="NCBI Taxonomy" id="449393"/>
    <lineage>
        <taxon>unclassified sequences</taxon>
        <taxon>metagenomes</taxon>
        <taxon>ecological metagenomes</taxon>
    </lineage>
</organism>
<proteinExistence type="predicted"/>
<sequence length="41" mass="4090">MLLGDEVLVVAAAFADALAFALPRAAGLATTVLRAAFCAVV</sequence>
<dbReference type="EMBL" id="CAEZSD010000084">
    <property type="protein sequence ID" value="CAB4535383.1"/>
    <property type="molecule type" value="Genomic_DNA"/>
</dbReference>
<name>A0A6J6BAE7_9ZZZZ</name>
<protein>
    <submittedName>
        <fullName evidence="1">Unannotated protein</fullName>
    </submittedName>
</protein>
<dbReference type="AlphaFoldDB" id="A0A6J6BAE7"/>
<reference evidence="1" key="1">
    <citation type="submission" date="2020-05" db="EMBL/GenBank/DDBJ databases">
        <authorList>
            <person name="Chiriac C."/>
            <person name="Salcher M."/>
            <person name="Ghai R."/>
            <person name="Kavagutti S V."/>
        </authorList>
    </citation>
    <scope>NUCLEOTIDE SEQUENCE</scope>
</reference>